<feature type="domain" description="Inner kinetochore subunit AME1" evidence="3">
    <location>
        <begin position="471"/>
        <end position="662"/>
    </location>
</feature>
<feature type="compositionally biased region" description="Basic and acidic residues" evidence="2">
    <location>
        <begin position="291"/>
        <end position="302"/>
    </location>
</feature>
<feature type="coiled-coil region" evidence="1">
    <location>
        <begin position="528"/>
        <end position="583"/>
    </location>
</feature>
<dbReference type="EMBL" id="JAVHNS010000007">
    <property type="protein sequence ID" value="KAK6349242.1"/>
    <property type="molecule type" value="Genomic_DNA"/>
</dbReference>
<sequence length="672" mass="74610">MSEITRQRHEERMAERRRGAGARTVTQSFGFDIPLIIATPPEVRARKAAEKRAILTVEEPPEVKVAEPAVEEAQRRRSGRVSRGSSVLSTPSALDSVPDEEGSARKRRRVSSSPARSVSSQRSVSVVIESSPDVVSNGRPTPAARPSDAVPATALANLSLRTPVTRSTSRLSPGMTLAPDASPMLSSPSPLAPRNSQRQIVPSSVSPEPLKFIPEIPSEDGITPEPATPVNGIESSVPRTERTGLRSASRGASTTPIPRSKRGRPPSSDKIQTPEKLPTPEPEVEEESFVQEEHVQETRPDTPPEDEEMLEINEPTEALGVAKPPSKRRGRKPKHKKQPSIEIPPQNSPSQEVEEEAILSDVEPEPLEQDVSEPRIYLAEEEDENVGDEVDEDFEEAEEEPAEEEEEESTVKPTSGTKQGNRTTTATRRPRQPGKSKRRDENGELKETLDITVYRIPKQGDFNFKFPQQPNNIQIAGQVLHEYIDRQLETLSLRKGEEKDREEKARMKIQEAVITNFSSALENRLIGMASKADNIKMKAAELRRLQKEKTSLRDELMRMRESREDIARQMDAVRKNHEEASEKAHKQQYINETLRQMGPVLDKSGIDAAKSTTKERILTTAHLDALIDTVTADLRGQGEDSDGIGGGRSILEQVREMNRFLEAATEVLRSGR</sequence>
<feature type="region of interest" description="Disordered" evidence="2">
    <location>
        <begin position="1"/>
        <end position="25"/>
    </location>
</feature>
<organism evidence="4 5">
    <name type="scientific">Orbilia blumenaviensis</name>
    <dbReference type="NCBI Taxonomy" id="1796055"/>
    <lineage>
        <taxon>Eukaryota</taxon>
        <taxon>Fungi</taxon>
        <taxon>Dikarya</taxon>
        <taxon>Ascomycota</taxon>
        <taxon>Pezizomycotina</taxon>
        <taxon>Orbiliomycetes</taxon>
        <taxon>Orbiliales</taxon>
        <taxon>Orbiliaceae</taxon>
        <taxon>Orbilia</taxon>
    </lineage>
</organism>
<evidence type="ECO:0000313" key="4">
    <source>
        <dbReference type="EMBL" id="KAK6349242.1"/>
    </source>
</evidence>
<feature type="compositionally biased region" description="Polar residues" evidence="2">
    <location>
        <begin position="194"/>
        <end position="206"/>
    </location>
</feature>
<dbReference type="AlphaFoldDB" id="A0AAV9UTH8"/>
<dbReference type="InterPro" id="IPR048743">
    <property type="entry name" value="AME1"/>
</dbReference>
<dbReference type="Pfam" id="PF20994">
    <property type="entry name" value="CENPU"/>
    <property type="match status" value="1"/>
</dbReference>
<comment type="caution">
    <text evidence="4">The sequence shown here is derived from an EMBL/GenBank/DDBJ whole genome shotgun (WGS) entry which is preliminary data.</text>
</comment>
<feature type="compositionally biased region" description="Acidic residues" evidence="2">
    <location>
        <begin position="352"/>
        <end position="371"/>
    </location>
</feature>
<protein>
    <recommendedName>
        <fullName evidence="3">Inner kinetochore subunit AME1 domain-containing protein</fullName>
    </recommendedName>
</protein>
<proteinExistence type="predicted"/>
<feature type="compositionally biased region" description="Low complexity" evidence="2">
    <location>
        <begin position="111"/>
        <end position="131"/>
    </location>
</feature>
<feature type="compositionally biased region" description="Low complexity" evidence="2">
    <location>
        <begin position="177"/>
        <end position="193"/>
    </location>
</feature>
<reference evidence="4 5" key="1">
    <citation type="submission" date="2019-10" db="EMBL/GenBank/DDBJ databases">
        <authorList>
            <person name="Palmer J.M."/>
        </authorList>
    </citation>
    <scope>NUCLEOTIDE SEQUENCE [LARGE SCALE GENOMIC DNA]</scope>
    <source>
        <strain evidence="4 5">TWF730</strain>
    </source>
</reference>
<evidence type="ECO:0000259" key="3">
    <source>
        <dbReference type="Pfam" id="PF20994"/>
    </source>
</evidence>
<accession>A0AAV9UTH8</accession>
<feature type="compositionally biased region" description="Acidic residues" evidence="2">
    <location>
        <begin position="379"/>
        <end position="408"/>
    </location>
</feature>
<dbReference type="Proteomes" id="UP001373714">
    <property type="component" value="Unassembled WGS sequence"/>
</dbReference>
<evidence type="ECO:0000313" key="5">
    <source>
        <dbReference type="Proteomes" id="UP001373714"/>
    </source>
</evidence>
<feature type="compositionally biased region" description="Polar residues" evidence="2">
    <location>
        <begin position="411"/>
        <end position="421"/>
    </location>
</feature>
<name>A0AAV9UTH8_9PEZI</name>
<evidence type="ECO:0000256" key="1">
    <source>
        <dbReference type="SAM" id="Coils"/>
    </source>
</evidence>
<gene>
    <name evidence="4" type="ORF">TWF730_009994</name>
</gene>
<keyword evidence="5" id="KW-1185">Reference proteome</keyword>
<feature type="region of interest" description="Disordered" evidence="2">
    <location>
        <begin position="56"/>
        <end position="444"/>
    </location>
</feature>
<feature type="compositionally biased region" description="Polar residues" evidence="2">
    <location>
        <begin position="159"/>
        <end position="171"/>
    </location>
</feature>
<feature type="compositionally biased region" description="Basic residues" evidence="2">
    <location>
        <begin position="428"/>
        <end position="437"/>
    </location>
</feature>
<feature type="compositionally biased region" description="Basic residues" evidence="2">
    <location>
        <begin position="325"/>
        <end position="338"/>
    </location>
</feature>
<feature type="compositionally biased region" description="Basic and acidic residues" evidence="2">
    <location>
        <begin position="1"/>
        <end position="18"/>
    </location>
</feature>
<keyword evidence="1" id="KW-0175">Coiled coil</keyword>
<evidence type="ECO:0000256" key="2">
    <source>
        <dbReference type="SAM" id="MobiDB-lite"/>
    </source>
</evidence>